<evidence type="ECO:0000313" key="4">
    <source>
        <dbReference type="Proteomes" id="UP000285326"/>
    </source>
</evidence>
<feature type="region of interest" description="Disordered" evidence="1">
    <location>
        <begin position="99"/>
        <end position="132"/>
    </location>
</feature>
<protein>
    <submittedName>
        <fullName evidence="3">Putative ribonuclease h-like protein</fullName>
    </submittedName>
</protein>
<accession>A0A420IN28</accession>
<dbReference type="InterPro" id="IPR015242">
    <property type="entry name" value="Ydc2_cat"/>
</dbReference>
<feature type="region of interest" description="Disordered" evidence="1">
    <location>
        <begin position="279"/>
        <end position="301"/>
    </location>
</feature>
<dbReference type="Gene3D" id="3.30.420.10">
    <property type="entry name" value="Ribonuclease H-like superfamily/Ribonuclease H"/>
    <property type="match status" value="1"/>
</dbReference>
<evidence type="ECO:0000256" key="1">
    <source>
        <dbReference type="SAM" id="MobiDB-lite"/>
    </source>
</evidence>
<dbReference type="CDD" id="cd16963">
    <property type="entry name" value="CCE1"/>
    <property type="match status" value="1"/>
</dbReference>
<evidence type="ECO:0000313" key="3">
    <source>
        <dbReference type="EMBL" id="RKF75933.1"/>
    </source>
</evidence>
<organism evidence="3 4">
    <name type="scientific">Golovinomyces cichoracearum</name>
    <dbReference type="NCBI Taxonomy" id="62708"/>
    <lineage>
        <taxon>Eukaryota</taxon>
        <taxon>Fungi</taxon>
        <taxon>Dikarya</taxon>
        <taxon>Ascomycota</taxon>
        <taxon>Pezizomycotina</taxon>
        <taxon>Leotiomycetes</taxon>
        <taxon>Erysiphales</taxon>
        <taxon>Erysiphaceae</taxon>
        <taxon>Golovinomyces</taxon>
    </lineage>
</organism>
<dbReference type="PROSITE" id="PS50800">
    <property type="entry name" value="SAP"/>
    <property type="match status" value="1"/>
</dbReference>
<gene>
    <name evidence="3" type="ORF">GcM1_230011b</name>
</gene>
<dbReference type="InterPro" id="IPR003034">
    <property type="entry name" value="SAP_dom"/>
</dbReference>
<dbReference type="PANTHER" id="PTHR28072:SF1">
    <property type="entry name" value="CRUCIFORM CUTTING ENDONUCLEASE 1, MITOCHONDRIAL-RELATED"/>
    <property type="match status" value="1"/>
</dbReference>
<dbReference type="EMBL" id="MCBS01023083">
    <property type="protein sequence ID" value="RKF75933.1"/>
    <property type="molecule type" value="Genomic_DNA"/>
</dbReference>
<feature type="compositionally biased region" description="Basic and acidic residues" evidence="1">
    <location>
        <begin position="100"/>
        <end position="117"/>
    </location>
</feature>
<dbReference type="InterPro" id="IPR036397">
    <property type="entry name" value="RNaseH_sf"/>
</dbReference>
<sequence length="336" mass="38219">MNSYNLTQLRLIAFRCGLATSGTKPILYSRILHELTCTPTDLSEPKRILSIDMGIRNMAYCTLHLDPHHPTPLVHAWKNLAMSMTPMISPSIPRSILLEDQTHPEKRREDPEEKDELKDDDDDDDPLLQPQIPQVKEVFDPASMSKTAYTLLRNSLLSNEPTHIIIERQRFRSNGAKHIFEWTLRVNMLEAILHAVLYTLQAEGVWKGSISVVSPSRVGPFWLLDHSQGSRLPDSPRSKFKEKKVELVRNWLENGTTIMDLGKGDVEDVAKRYLVKPPRRSRKSLGMGKKSGNNTTPRKTKLDDLTDCLLQGLAWIEWEKNKSIASRCGLDAILNP</sequence>
<dbReference type="Pfam" id="PF09159">
    <property type="entry name" value="Ydc2-catalyt"/>
    <property type="match status" value="1"/>
</dbReference>
<dbReference type="InterPro" id="IPR039197">
    <property type="entry name" value="Mrs1/Cce1"/>
</dbReference>
<name>A0A420IN28_9PEZI</name>
<dbReference type="GO" id="GO:0000402">
    <property type="term" value="F:crossed form four-way junction DNA binding"/>
    <property type="evidence" value="ECO:0007669"/>
    <property type="project" value="TreeGrafter"/>
</dbReference>
<dbReference type="GO" id="GO:0000403">
    <property type="term" value="F:Y-form DNA binding"/>
    <property type="evidence" value="ECO:0007669"/>
    <property type="project" value="TreeGrafter"/>
</dbReference>
<dbReference type="GO" id="GO:0004520">
    <property type="term" value="F:DNA endonuclease activity"/>
    <property type="evidence" value="ECO:0007669"/>
    <property type="project" value="TreeGrafter"/>
</dbReference>
<comment type="caution">
    <text evidence="3">The sequence shown here is derived from an EMBL/GenBank/DDBJ whole genome shotgun (WGS) entry which is preliminary data.</text>
</comment>
<dbReference type="AlphaFoldDB" id="A0A420IN28"/>
<feature type="domain" description="SAP" evidence="2">
    <location>
        <begin position="1"/>
        <end position="35"/>
    </location>
</feature>
<dbReference type="Proteomes" id="UP000285326">
    <property type="component" value="Unassembled WGS sequence"/>
</dbReference>
<dbReference type="SUPFAM" id="SSF53098">
    <property type="entry name" value="Ribonuclease H-like"/>
    <property type="match status" value="1"/>
</dbReference>
<evidence type="ECO:0000259" key="2">
    <source>
        <dbReference type="PROSITE" id="PS50800"/>
    </source>
</evidence>
<dbReference type="GO" id="GO:0070336">
    <property type="term" value="F:flap-structured DNA binding"/>
    <property type="evidence" value="ECO:0007669"/>
    <property type="project" value="TreeGrafter"/>
</dbReference>
<proteinExistence type="predicted"/>
<dbReference type="PANTHER" id="PTHR28072">
    <property type="entry name" value="CRUCIFORM CUTTING ENDONUCLEASE 1, MITOCHONDRIAL-RELATED"/>
    <property type="match status" value="1"/>
</dbReference>
<dbReference type="GO" id="GO:0005739">
    <property type="term" value="C:mitochondrion"/>
    <property type="evidence" value="ECO:0007669"/>
    <property type="project" value="TreeGrafter"/>
</dbReference>
<reference evidence="3 4" key="1">
    <citation type="journal article" date="2018" name="BMC Genomics">
        <title>Comparative genome analyses reveal sequence features reflecting distinct modes of host-adaptation between dicot and monocot powdery mildew.</title>
        <authorList>
            <person name="Wu Y."/>
            <person name="Ma X."/>
            <person name="Pan Z."/>
            <person name="Kale S.D."/>
            <person name="Song Y."/>
            <person name="King H."/>
            <person name="Zhang Q."/>
            <person name="Presley C."/>
            <person name="Deng X."/>
            <person name="Wei C.I."/>
            <person name="Xiao S."/>
        </authorList>
    </citation>
    <scope>NUCLEOTIDE SEQUENCE [LARGE SCALE GENOMIC DNA]</scope>
    <source>
        <strain evidence="3">UMSG1</strain>
    </source>
</reference>
<dbReference type="InterPro" id="IPR012337">
    <property type="entry name" value="RNaseH-like_sf"/>
</dbReference>